<protein>
    <submittedName>
        <fullName evidence="4">AMP-dependent synthetase and ligase</fullName>
    </submittedName>
</protein>
<dbReference type="RefSeq" id="WP_011698929.1">
    <property type="nucleotide sequence ID" value="NC_008554.1"/>
</dbReference>
<organism evidence="4 5">
    <name type="scientific">Syntrophobacter fumaroxidans (strain DSM 10017 / MPOB)</name>
    <dbReference type="NCBI Taxonomy" id="335543"/>
    <lineage>
        <taxon>Bacteria</taxon>
        <taxon>Pseudomonadati</taxon>
        <taxon>Thermodesulfobacteriota</taxon>
        <taxon>Syntrophobacteria</taxon>
        <taxon>Syntrophobacterales</taxon>
        <taxon>Syntrophobacteraceae</taxon>
        <taxon>Syntrophobacter</taxon>
    </lineage>
</organism>
<proteinExistence type="predicted"/>
<dbReference type="Pfam" id="PF13193">
    <property type="entry name" value="AMP-binding_C"/>
    <property type="match status" value="1"/>
</dbReference>
<dbReference type="KEGG" id="sfu:Sfum_2077"/>
<evidence type="ECO:0000313" key="4">
    <source>
        <dbReference type="EMBL" id="ABK17760.1"/>
    </source>
</evidence>
<dbReference type="EMBL" id="CP000478">
    <property type="protein sequence ID" value="ABK17760.1"/>
    <property type="molecule type" value="Genomic_DNA"/>
</dbReference>
<name>A0LK08_SYNFM</name>
<dbReference type="InterPro" id="IPR045851">
    <property type="entry name" value="AMP-bd_C_sf"/>
</dbReference>
<dbReference type="GO" id="GO:0044550">
    <property type="term" value="P:secondary metabolite biosynthetic process"/>
    <property type="evidence" value="ECO:0007669"/>
    <property type="project" value="TreeGrafter"/>
</dbReference>
<dbReference type="GO" id="GO:0016878">
    <property type="term" value="F:acid-thiol ligase activity"/>
    <property type="evidence" value="ECO:0007669"/>
    <property type="project" value="TreeGrafter"/>
</dbReference>
<dbReference type="InterPro" id="IPR020845">
    <property type="entry name" value="AMP-binding_CS"/>
</dbReference>
<evidence type="ECO:0000256" key="1">
    <source>
        <dbReference type="ARBA" id="ARBA00022598"/>
    </source>
</evidence>
<gene>
    <name evidence="4" type="ordered locus">Sfum_2077</name>
</gene>
<dbReference type="Proteomes" id="UP000001784">
    <property type="component" value="Chromosome"/>
</dbReference>
<dbReference type="InParanoid" id="A0LK08"/>
<sequence>MAKLPDDFLPPRNLWPEYVVPAGFDDTPHELNLADYLLDRHVRDGRGDRPAVKFVDQVITYSELQRLVNRFGSSLRDAGLEARDRVGIRLVNCPEAIISVLAVEKLGAIPVPTSPLWAAEEIAYVANNAMMKFYIVSAPLMGAVENARSRFTSDTRVIVVGGNRDDVRRAGHLSFQGMTEEGSSELAAVMLDGEDIGLILYTSGTTGMPKGCVHFVRQTIIETRVVNRFVYGLTPRDVLGGAAPVSFAAGFGTFTLISFEGGAAVSLLPRFSPQEMMETITKHRITVLTGLPTAYRALLKYPDFKRHDISSVRLFTTGGDSLGAKTLEAWRQLTGKPVWEGMGVTEMLHLVTSNTMNQEPVPDSIGKPLPGVLVRVLNAWGGDCKPGEIGSLMLKGPSGGLYWRPFIENQRLLDAQMKGVVNGWNQMGDAVYRDDDGNIFFVSREDDIIKSSGYRIGPAEIEEAIARHPGVADVGVIGVPHPDKGQVTKAFIALKPGFKGDDDFSEELREFLKDIIAIYKMPRIIEYVPSLPRTPTGKLLRRKLRAMGA</sequence>
<accession>A0LK08</accession>
<feature type="domain" description="AMP-dependent synthetase/ligase" evidence="2">
    <location>
        <begin position="44"/>
        <end position="398"/>
    </location>
</feature>
<dbReference type="PANTHER" id="PTHR43352:SF1">
    <property type="entry name" value="ANTHRANILATE--COA LIGASE"/>
    <property type="match status" value="1"/>
</dbReference>
<dbReference type="Gene3D" id="3.30.300.30">
    <property type="match status" value="1"/>
</dbReference>
<dbReference type="PROSITE" id="PS00455">
    <property type="entry name" value="AMP_BINDING"/>
    <property type="match status" value="1"/>
</dbReference>
<evidence type="ECO:0000259" key="2">
    <source>
        <dbReference type="Pfam" id="PF00501"/>
    </source>
</evidence>
<dbReference type="AlphaFoldDB" id="A0LK08"/>
<evidence type="ECO:0000313" key="5">
    <source>
        <dbReference type="Proteomes" id="UP000001784"/>
    </source>
</evidence>
<evidence type="ECO:0000259" key="3">
    <source>
        <dbReference type="Pfam" id="PF13193"/>
    </source>
</evidence>
<dbReference type="InterPro" id="IPR000873">
    <property type="entry name" value="AMP-dep_synth/lig_dom"/>
</dbReference>
<dbReference type="STRING" id="335543.Sfum_2077"/>
<dbReference type="Pfam" id="PF00501">
    <property type="entry name" value="AMP-binding"/>
    <property type="match status" value="1"/>
</dbReference>
<dbReference type="InterPro" id="IPR042099">
    <property type="entry name" value="ANL_N_sf"/>
</dbReference>
<dbReference type="OrthoDB" id="9799237at2"/>
<keyword evidence="1 4" id="KW-0436">Ligase</keyword>
<reference evidence="4 5" key="1">
    <citation type="submission" date="2006-10" db="EMBL/GenBank/DDBJ databases">
        <title>Complete sequence of Syntrophobacter fumaroxidans MPOB.</title>
        <authorList>
            <consortium name="US DOE Joint Genome Institute"/>
            <person name="Copeland A."/>
            <person name="Lucas S."/>
            <person name="Lapidus A."/>
            <person name="Barry K."/>
            <person name="Detter J.C."/>
            <person name="Glavina del Rio T."/>
            <person name="Hammon N."/>
            <person name="Israni S."/>
            <person name="Pitluck S."/>
            <person name="Goltsman E.G."/>
            <person name="Martinez M."/>
            <person name="Schmutz J."/>
            <person name="Larimer F."/>
            <person name="Land M."/>
            <person name="Hauser L."/>
            <person name="Kyrpides N."/>
            <person name="Kim E."/>
            <person name="Boone D.R."/>
            <person name="Brockman F."/>
            <person name="Culley D."/>
            <person name="Ferry J."/>
            <person name="Gunsalus R."/>
            <person name="McInerney M.J."/>
            <person name="Morrison M."/>
            <person name="Plugge C."/>
            <person name="Rohlin L."/>
            <person name="Scholten J."/>
            <person name="Sieber J."/>
            <person name="Stams A.J.M."/>
            <person name="Worm P."/>
            <person name="Henstra A.M."/>
            <person name="Richardson P."/>
        </authorList>
    </citation>
    <scope>NUCLEOTIDE SEQUENCE [LARGE SCALE GENOMIC DNA]</scope>
    <source>
        <strain evidence="5">DSM 10017 / MPOB</strain>
    </source>
</reference>
<dbReference type="HOGENOM" id="CLU_000022_59_10_7"/>
<dbReference type="SUPFAM" id="SSF56801">
    <property type="entry name" value="Acetyl-CoA synthetase-like"/>
    <property type="match status" value="1"/>
</dbReference>
<feature type="domain" description="AMP-binding enzyme C-terminal" evidence="3">
    <location>
        <begin position="460"/>
        <end position="538"/>
    </location>
</feature>
<dbReference type="eggNOG" id="COG0365">
    <property type="taxonomic scope" value="Bacteria"/>
</dbReference>
<dbReference type="PANTHER" id="PTHR43352">
    <property type="entry name" value="ACETYL-COA SYNTHETASE"/>
    <property type="match status" value="1"/>
</dbReference>
<dbReference type="InterPro" id="IPR025110">
    <property type="entry name" value="AMP-bd_C"/>
</dbReference>
<dbReference type="Gene3D" id="3.40.50.12780">
    <property type="entry name" value="N-terminal domain of ligase-like"/>
    <property type="match status" value="1"/>
</dbReference>
<keyword evidence="5" id="KW-1185">Reference proteome</keyword>